<reference evidence="2" key="1">
    <citation type="submission" date="2016-07" db="EMBL/GenBank/DDBJ databases">
        <authorList>
            <consortium name="Pathogen Informatics"/>
        </authorList>
    </citation>
    <scope>NUCLEOTIDE SEQUENCE [LARGE SCALE GENOMIC DNA]</scope>
</reference>
<organism evidence="1 2">
    <name type="scientific">Plasmodium vivax</name>
    <name type="common">malaria parasite P. vivax</name>
    <dbReference type="NCBI Taxonomy" id="5855"/>
    <lineage>
        <taxon>Eukaryota</taxon>
        <taxon>Sar</taxon>
        <taxon>Alveolata</taxon>
        <taxon>Apicomplexa</taxon>
        <taxon>Aconoidasida</taxon>
        <taxon>Haemosporida</taxon>
        <taxon>Plasmodiidae</taxon>
        <taxon>Plasmodium</taxon>
        <taxon>Plasmodium (Plasmodium)</taxon>
    </lineage>
</organism>
<name>A0A564ZPC0_PLAVI</name>
<dbReference type="InterPro" id="IPR008780">
    <property type="entry name" value="Plasmodium_Vir"/>
</dbReference>
<proteinExistence type="predicted"/>
<dbReference type="Proteomes" id="UP000220605">
    <property type="component" value="Chromosome 2"/>
</dbReference>
<evidence type="ECO:0000313" key="1">
    <source>
        <dbReference type="EMBL" id="VUZ93441.1"/>
    </source>
</evidence>
<accession>A0A564ZPC0</accession>
<dbReference type="OrthoDB" id="383226at2759"/>
<gene>
    <name evidence="1" type="ORF">PVP01_0221100</name>
</gene>
<dbReference type="VEuPathDB" id="PlasmoDB:PVW1_020028200"/>
<dbReference type="Pfam" id="PF05795">
    <property type="entry name" value="Plasmodium_Vir"/>
    <property type="match status" value="1"/>
</dbReference>
<dbReference type="AlphaFoldDB" id="A0A564ZPC0"/>
<dbReference type="VEuPathDB" id="PlasmoDB:PVPAM_060037600"/>
<dbReference type="EMBL" id="LT635613">
    <property type="protein sequence ID" value="VUZ93441.1"/>
    <property type="molecule type" value="Genomic_DNA"/>
</dbReference>
<sequence length="365" mass="42899">MEVFLGKSMLDNLNTIINYNSFNRDTGICANYPLITAAKSKLDKFSWNYNISDKLLNALCYVYVKKANSTLDTDSCNYLYYWLGSKVLTNLRLRDFFSEVMNTIYDILSEGELRKVCDPVNYNIRYYNFQKFKDIFDFSEIYNNYRLHFINVNPSCNKDYDNAIKSYQVLYNTLRNECTIANRNYREEYCEVFNKHFPYDKHLEISSWKCKLEEPEEQGHQLGEEPRDDALKEQMRERPEIIVEQRNRLQRLLGRGLFAEHPSTLDSGFLTENKAMSSASDHPEDSSPSTIKKSITSAVSAAGVLVPPFIIYNYEPARSWINKLLRMNKGTNRNPYANQELMADFSMPEDFYSERNRYNIMYNPE</sequence>
<protein>
    <submittedName>
        <fullName evidence="1">VIR protein</fullName>
    </submittedName>
</protein>
<dbReference type="VEuPathDB" id="PlasmoDB:PVP01_0221100"/>
<evidence type="ECO:0000313" key="2">
    <source>
        <dbReference type="Proteomes" id="UP000220605"/>
    </source>
</evidence>